<protein>
    <submittedName>
        <fullName evidence="2">Uncharacterized protein</fullName>
    </submittedName>
</protein>
<sequence length="83" mass="9271">MCFEEYKSTNDDDGTRNRGEGRAHAATLTPFDLCCPVINEICNQDIDCDHHLEDDVEHAAEFRGNHLREVDGHILVGEADADS</sequence>
<dbReference type="AlphaFoldDB" id="A0AAV7FXC1"/>
<evidence type="ECO:0000256" key="1">
    <source>
        <dbReference type="SAM" id="MobiDB-lite"/>
    </source>
</evidence>
<organism evidence="2 3">
    <name type="scientific">Dendrobium chrysotoxum</name>
    <name type="common">Orchid</name>
    <dbReference type="NCBI Taxonomy" id="161865"/>
    <lineage>
        <taxon>Eukaryota</taxon>
        <taxon>Viridiplantae</taxon>
        <taxon>Streptophyta</taxon>
        <taxon>Embryophyta</taxon>
        <taxon>Tracheophyta</taxon>
        <taxon>Spermatophyta</taxon>
        <taxon>Magnoliopsida</taxon>
        <taxon>Liliopsida</taxon>
        <taxon>Asparagales</taxon>
        <taxon>Orchidaceae</taxon>
        <taxon>Epidendroideae</taxon>
        <taxon>Malaxideae</taxon>
        <taxon>Dendrobiinae</taxon>
        <taxon>Dendrobium</taxon>
    </lineage>
</organism>
<accession>A0AAV7FXC1</accession>
<proteinExistence type="predicted"/>
<evidence type="ECO:0000313" key="3">
    <source>
        <dbReference type="Proteomes" id="UP000775213"/>
    </source>
</evidence>
<reference evidence="2 3" key="1">
    <citation type="journal article" date="2021" name="Hortic Res">
        <title>Chromosome-scale assembly of the Dendrobium chrysotoxum genome enhances the understanding of orchid evolution.</title>
        <authorList>
            <person name="Zhang Y."/>
            <person name="Zhang G.Q."/>
            <person name="Zhang D."/>
            <person name="Liu X.D."/>
            <person name="Xu X.Y."/>
            <person name="Sun W.H."/>
            <person name="Yu X."/>
            <person name="Zhu X."/>
            <person name="Wang Z.W."/>
            <person name="Zhao X."/>
            <person name="Zhong W.Y."/>
            <person name="Chen H."/>
            <person name="Yin W.L."/>
            <person name="Huang T."/>
            <person name="Niu S.C."/>
            <person name="Liu Z.J."/>
        </authorList>
    </citation>
    <scope>NUCLEOTIDE SEQUENCE [LARGE SCALE GENOMIC DNA]</scope>
    <source>
        <strain evidence="2">Lindl</strain>
    </source>
</reference>
<evidence type="ECO:0000313" key="2">
    <source>
        <dbReference type="EMBL" id="KAH0448123.1"/>
    </source>
</evidence>
<dbReference type="Proteomes" id="UP000775213">
    <property type="component" value="Unassembled WGS sequence"/>
</dbReference>
<name>A0AAV7FXC1_DENCH</name>
<dbReference type="EMBL" id="JAGFBR010000019">
    <property type="protein sequence ID" value="KAH0448123.1"/>
    <property type="molecule type" value="Genomic_DNA"/>
</dbReference>
<comment type="caution">
    <text evidence="2">The sequence shown here is derived from an EMBL/GenBank/DDBJ whole genome shotgun (WGS) entry which is preliminary data.</text>
</comment>
<keyword evidence="3" id="KW-1185">Reference proteome</keyword>
<gene>
    <name evidence="2" type="ORF">IEQ34_021923</name>
</gene>
<feature type="region of interest" description="Disordered" evidence="1">
    <location>
        <begin position="1"/>
        <end position="20"/>
    </location>
</feature>